<dbReference type="InterPro" id="IPR045214">
    <property type="entry name" value="Surf1/Surf4"/>
</dbReference>
<proteinExistence type="inferred from homology"/>
<dbReference type="AlphaFoldDB" id="A0A1G9RIA3"/>
<dbReference type="STRING" id="144026.SAMN04488568_10723"/>
<feature type="transmembrane region" description="Helical" evidence="6">
    <location>
        <begin position="194"/>
        <end position="217"/>
    </location>
</feature>
<evidence type="ECO:0000313" key="7">
    <source>
        <dbReference type="EMBL" id="SDM22597.1"/>
    </source>
</evidence>
<keyword evidence="6" id="KW-1003">Cell membrane</keyword>
<dbReference type="CDD" id="cd06662">
    <property type="entry name" value="SURF1"/>
    <property type="match status" value="1"/>
</dbReference>
<keyword evidence="8" id="KW-1185">Reference proteome</keyword>
<sequence length="227" mass="24869">MPYFRPLPVLTVFSVFALALLLTLGVWQMQRMEWKAQRIAAYAERGAVTSFRDALCGEHAGAFGPSITAPAPLAGAQLRYYALRGQPGWVRIGLMPAPACAPGEPQRYLFVESGFEDLAGNIIARPQAWRLELFPRPGSFASGNDPDTNQWYIFDRDMMAQALDTDPGQVLDVWARADLGLPSSLSQTPPSKHLGYAVTWFGLAAALIGVYLALHIARGRLRLAARP</sequence>
<dbReference type="PANTHER" id="PTHR23427">
    <property type="entry name" value="SURFEIT LOCUS PROTEIN"/>
    <property type="match status" value="1"/>
</dbReference>
<name>A0A1G9RIA3_9PROT</name>
<evidence type="ECO:0000313" key="8">
    <source>
        <dbReference type="Proteomes" id="UP000199759"/>
    </source>
</evidence>
<dbReference type="RefSeq" id="WP_091769128.1">
    <property type="nucleotide sequence ID" value="NZ_FNHG01000007.1"/>
</dbReference>
<evidence type="ECO:0000256" key="5">
    <source>
        <dbReference type="ARBA" id="ARBA00023136"/>
    </source>
</evidence>
<protein>
    <recommendedName>
        <fullName evidence="6">SURF1-like protein</fullName>
    </recommendedName>
</protein>
<keyword evidence="4 6" id="KW-1133">Transmembrane helix</keyword>
<evidence type="ECO:0000256" key="4">
    <source>
        <dbReference type="ARBA" id="ARBA00022989"/>
    </source>
</evidence>
<organism evidence="7 8">
    <name type="scientific">Maricaulis salignorans</name>
    <dbReference type="NCBI Taxonomy" id="144026"/>
    <lineage>
        <taxon>Bacteria</taxon>
        <taxon>Pseudomonadati</taxon>
        <taxon>Pseudomonadota</taxon>
        <taxon>Alphaproteobacteria</taxon>
        <taxon>Maricaulales</taxon>
        <taxon>Maricaulaceae</taxon>
        <taxon>Maricaulis</taxon>
    </lineage>
</organism>
<dbReference type="PROSITE" id="PS50895">
    <property type="entry name" value="SURF1"/>
    <property type="match status" value="1"/>
</dbReference>
<comment type="subcellular location">
    <subcellularLocation>
        <location evidence="6">Cell membrane</location>
        <topology evidence="6">Multi-pass membrane protein</topology>
    </subcellularLocation>
    <subcellularLocation>
        <location evidence="1">Membrane</location>
    </subcellularLocation>
</comment>
<dbReference type="Proteomes" id="UP000199759">
    <property type="component" value="Unassembled WGS sequence"/>
</dbReference>
<dbReference type="PANTHER" id="PTHR23427:SF2">
    <property type="entry name" value="SURFEIT LOCUS PROTEIN 1"/>
    <property type="match status" value="1"/>
</dbReference>
<evidence type="ECO:0000256" key="1">
    <source>
        <dbReference type="ARBA" id="ARBA00004370"/>
    </source>
</evidence>
<keyword evidence="3 6" id="KW-0812">Transmembrane</keyword>
<accession>A0A1G9RIA3</accession>
<gene>
    <name evidence="7" type="ORF">SAMN04488568_10723</name>
</gene>
<reference evidence="7 8" key="1">
    <citation type="submission" date="2016-10" db="EMBL/GenBank/DDBJ databases">
        <authorList>
            <person name="de Groot N.N."/>
        </authorList>
    </citation>
    <scope>NUCLEOTIDE SEQUENCE [LARGE SCALE GENOMIC DNA]</scope>
    <source>
        <strain evidence="7 8">DSM 16077</strain>
    </source>
</reference>
<keyword evidence="5 6" id="KW-0472">Membrane</keyword>
<dbReference type="EMBL" id="FNHG01000007">
    <property type="protein sequence ID" value="SDM22597.1"/>
    <property type="molecule type" value="Genomic_DNA"/>
</dbReference>
<feature type="transmembrane region" description="Helical" evidence="6">
    <location>
        <begin position="6"/>
        <end position="27"/>
    </location>
</feature>
<comment type="similarity">
    <text evidence="2 6">Belongs to the SURF1 family.</text>
</comment>
<evidence type="ECO:0000256" key="2">
    <source>
        <dbReference type="ARBA" id="ARBA00007165"/>
    </source>
</evidence>
<dbReference type="Pfam" id="PF02104">
    <property type="entry name" value="SURF1"/>
    <property type="match status" value="1"/>
</dbReference>
<dbReference type="InterPro" id="IPR002994">
    <property type="entry name" value="Surf1/Shy1"/>
</dbReference>
<evidence type="ECO:0000256" key="3">
    <source>
        <dbReference type="ARBA" id="ARBA00022692"/>
    </source>
</evidence>
<dbReference type="GO" id="GO:0005886">
    <property type="term" value="C:plasma membrane"/>
    <property type="evidence" value="ECO:0007669"/>
    <property type="project" value="UniProtKB-SubCell"/>
</dbReference>
<dbReference type="OrthoDB" id="6079986at2"/>
<evidence type="ECO:0000256" key="6">
    <source>
        <dbReference type="RuleBase" id="RU363076"/>
    </source>
</evidence>